<feature type="transmembrane region" description="Helical" evidence="1">
    <location>
        <begin position="38"/>
        <end position="60"/>
    </location>
</feature>
<sequence>MQGEGGSKKIPWRLGESDEYDGATKYFDLFVSDMRVRAGHWCSGATLLTSCVLLAVLTASQSPLMMMMVMAELAVL</sequence>
<protein>
    <submittedName>
        <fullName evidence="2">Uncharacterized protein</fullName>
    </submittedName>
</protein>
<proteinExistence type="predicted"/>
<name>A0A3P7MZN3_DIBLA</name>
<keyword evidence="1" id="KW-1133">Transmembrane helix</keyword>
<reference evidence="2 3" key="1">
    <citation type="submission" date="2018-11" db="EMBL/GenBank/DDBJ databases">
        <authorList>
            <consortium name="Pathogen Informatics"/>
        </authorList>
    </citation>
    <scope>NUCLEOTIDE SEQUENCE [LARGE SCALE GENOMIC DNA]</scope>
</reference>
<keyword evidence="1" id="KW-0812">Transmembrane</keyword>
<dbReference type="Proteomes" id="UP000281553">
    <property type="component" value="Unassembled WGS sequence"/>
</dbReference>
<keyword evidence="3" id="KW-1185">Reference proteome</keyword>
<evidence type="ECO:0000256" key="1">
    <source>
        <dbReference type="SAM" id="Phobius"/>
    </source>
</evidence>
<dbReference type="EMBL" id="UYRU01086983">
    <property type="protein sequence ID" value="VDN35405.1"/>
    <property type="molecule type" value="Genomic_DNA"/>
</dbReference>
<dbReference type="AlphaFoldDB" id="A0A3P7MZN3"/>
<evidence type="ECO:0000313" key="3">
    <source>
        <dbReference type="Proteomes" id="UP000281553"/>
    </source>
</evidence>
<evidence type="ECO:0000313" key="2">
    <source>
        <dbReference type="EMBL" id="VDN35405.1"/>
    </source>
</evidence>
<gene>
    <name evidence="2" type="ORF">DILT_LOCUS16769</name>
</gene>
<keyword evidence="1" id="KW-0472">Membrane</keyword>
<accession>A0A3P7MZN3</accession>
<organism evidence="2 3">
    <name type="scientific">Dibothriocephalus latus</name>
    <name type="common">Fish tapeworm</name>
    <name type="synonym">Diphyllobothrium latum</name>
    <dbReference type="NCBI Taxonomy" id="60516"/>
    <lineage>
        <taxon>Eukaryota</taxon>
        <taxon>Metazoa</taxon>
        <taxon>Spiralia</taxon>
        <taxon>Lophotrochozoa</taxon>
        <taxon>Platyhelminthes</taxon>
        <taxon>Cestoda</taxon>
        <taxon>Eucestoda</taxon>
        <taxon>Diphyllobothriidea</taxon>
        <taxon>Diphyllobothriidae</taxon>
        <taxon>Dibothriocephalus</taxon>
    </lineage>
</organism>